<gene>
    <name evidence="1" type="ORF">NQ317_006777</name>
</gene>
<dbReference type="Proteomes" id="UP001162164">
    <property type="component" value="Unassembled WGS sequence"/>
</dbReference>
<name>A0ABQ9IWX9_9CUCU</name>
<protein>
    <submittedName>
        <fullName evidence="1">Uncharacterized protein</fullName>
    </submittedName>
</protein>
<reference evidence="1" key="1">
    <citation type="journal article" date="2023" name="Insect Mol. Biol.">
        <title>Genome sequencing provides insights into the evolution of gene families encoding plant cell wall-degrading enzymes in longhorned beetles.</title>
        <authorList>
            <person name="Shin N.R."/>
            <person name="Okamura Y."/>
            <person name="Kirsch R."/>
            <person name="Pauchet Y."/>
        </authorList>
    </citation>
    <scope>NUCLEOTIDE SEQUENCE</scope>
    <source>
        <strain evidence="1">MMC_N1</strain>
    </source>
</reference>
<evidence type="ECO:0000313" key="2">
    <source>
        <dbReference type="Proteomes" id="UP001162164"/>
    </source>
</evidence>
<keyword evidence="2" id="KW-1185">Reference proteome</keyword>
<sequence length="105" mass="11871">MTSCKKCKKRHNSFLHFETPLNDSNENKAEEVQVKNKINHAVSGVGKSVTNIKYSVNMEIRSQCNTFKVNLSFLVINSITEKLPVASFDAQELNIPENIHLHGGW</sequence>
<organism evidence="1 2">
    <name type="scientific">Molorchus minor</name>
    <dbReference type="NCBI Taxonomy" id="1323400"/>
    <lineage>
        <taxon>Eukaryota</taxon>
        <taxon>Metazoa</taxon>
        <taxon>Ecdysozoa</taxon>
        <taxon>Arthropoda</taxon>
        <taxon>Hexapoda</taxon>
        <taxon>Insecta</taxon>
        <taxon>Pterygota</taxon>
        <taxon>Neoptera</taxon>
        <taxon>Endopterygota</taxon>
        <taxon>Coleoptera</taxon>
        <taxon>Polyphaga</taxon>
        <taxon>Cucujiformia</taxon>
        <taxon>Chrysomeloidea</taxon>
        <taxon>Cerambycidae</taxon>
        <taxon>Lamiinae</taxon>
        <taxon>Monochamini</taxon>
        <taxon>Molorchus</taxon>
    </lineage>
</organism>
<proteinExistence type="predicted"/>
<comment type="caution">
    <text evidence="1">The sequence shown here is derived from an EMBL/GenBank/DDBJ whole genome shotgun (WGS) entry which is preliminary data.</text>
</comment>
<accession>A0ABQ9IWX9</accession>
<dbReference type="EMBL" id="JAPWTJ010002262">
    <property type="protein sequence ID" value="KAJ8966947.1"/>
    <property type="molecule type" value="Genomic_DNA"/>
</dbReference>
<evidence type="ECO:0000313" key="1">
    <source>
        <dbReference type="EMBL" id="KAJ8966947.1"/>
    </source>
</evidence>